<evidence type="ECO:0000256" key="14">
    <source>
        <dbReference type="ARBA" id="ARBA00024209"/>
    </source>
</evidence>
<dbReference type="Gene3D" id="3.30.40.10">
    <property type="entry name" value="Zinc/RING finger domain, C3HC4 (zinc finger)"/>
    <property type="match status" value="1"/>
</dbReference>
<keyword evidence="7" id="KW-0479">Metal-binding</keyword>
<keyword evidence="12 16" id="KW-1133">Transmembrane helix</keyword>
<sequence>MQATQPCPISMCGSKFMPIRFPFQFETQQGQNCGYPGFNLSCNSQRQTVLKLPYSGEFFVRNIDYLKQRIELYDPDNCLPRRLLRFNLSGSPFVAALSQEYTFLSCPSQFTKSGFTVIDCLGNSTNSVLATSSLSLANLTSPPCKIITTLPVPVTWPYEGSLAQLLLTWYVPNCVDCEAQGGMCGFKGNNDSQEIGCYYAPPDPEAGESSKGLRIFRLICFSIALPAVTCVIAIACFACCMDRSRGIRANMIITTRRSTTSTIVLPEPTVVMMGLDESTIESYDKLVLGESRRLPGPNDSTCPICLSEYCTKDTLRCIPECKHCFHAECIDEWLRMNKTCPVCRNSPSPAHHATANIV</sequence>
<accession>A0A2N9E1C6</accession>
<keyword evidence="11" id="KW-0862">Zinc</keyword>
<evidence type="ECO:0000256" key="6">
    <source>
        <dbReference type="ARBA" id="ARBA00022692"/>
    </source>
</evidence>
<dbReference type="EMBL" id="OIVN01000018">
    <property type="protein sequence ID" value="SPC72676.1"/>
    <property type="molecule type" value="Genomic_DNA"/>
</dbReference>
<dbReference type="SMART" id="SM00184">
    <property type="entry name" value="RING"/>
    <property type="match status" value="1"/>
</dbReference>
<evidence type="ECO:0000256" key="5">
    <source>
        <dbReference type="ARBA" id="ARBA00022679"/>
    </source>
</evidence>
<dbReference type="InterPro" id="IPR013083">
    <property type="entry name" value="Znf_RING/FYVE/PHD"/>
</dbReference>
<dbReference type="CDD" id="cd16461">
    <property type="entry name" value="RING-H2_EL5-like"/>
    <property type="match status" value="1"/>
</dbReference>
<keyword evidence="6 16" id="KW-0812">Transmembrane</keyword>
<dbReference type="GO" id="GO:0030247">
    <property type="term" value="F:polysaccharide binding"/>
    <property type="evidence" value="ECO:0007669"/>
    <property type="project" value="InterPro"/>
</dbReference>
<dbReference type="InterPro" id="IPR025287">
    <property type="entry name" value="WAK_GUB"/>
</dbReference>
<gene>
    <name evidence="18" type="ORF">FSB_LOCUS558</name>
</gene>
<name>A0A2N9E1C6_FAGSY</name>
<evidence type="ECO:0000256" key="7">
    <source>
        <dbReference type="ARBA" id="ARBA00022723"/>
    </source>
</evidence>
<evidence type="ECO:0000256" key="2">
    <source>
        <dbReference type="ARBA" id="ARBA00004167"/>
    </source>
</evidence>
<dbReference type="PANTHER" id="PTHR46279">
    <property type="entry name" value="RING/U-BOX SUPERFAMILY PROTEIN"/>
    <property type="match status" value="1"/>
</dbReference>
<dbReference type="InterPro" id="IPR046948">
    <property type="entry name" value="ATL20-22-like"/>
</dbReference>
<evidence type="ECO:0000313" key="18">
    <source>
        <dbReference type="EMBL" id="SPC72676.1"/>
    </source>
</evidence>
<evidence type="ECO:0000256" key="16">
    <source>
        <dbReference type="SAM" id="Phobius"/>
    </source>
</evidence>
<keyword evidence="5" id="KW-0808">Transferase</keyword>
<dbReference type="GO" id="GO:0061630">
    <property type="term" value="F:ubiquitin protein ligase activity"/>
    <property type="evidence" value="ECO:0007669"/>
    <property type="project" value="UniProtKB-EC"/>
</dbReference>
<feature type="transmembrane region" description="Helical" evidence="16">
    <location>
        <begin position="215"/>
        <end position="241"/>
    </location>
</feature>
<dbReference type="InterPro" id="IPR001841">
    <property type="entry name" value="Znf_RING"/>
</dbReference>
<evidence type="ECO:0000256" key="3">
    <source>
        <dbReference type="ARBA" id="ARBA00004906"/>
    </source>
</evidence>
<comment type="catalytic activity">
    <reaction evidence="1">
        <text>S-ubiquitinyl-[E2 ubiquitin-conjugating enzyme]-L-cysteine + [acceptor protein]-L-lysine = [E2 ubiquitin-conjugating enzyme]-L-cysteine + N(6)-ubiquitinyl-[acceptor protein]-L-lysine.</text>
        <dbReference type="EC" id="2.3.2.27"/>
    </reaction>
</comment>
<evidence type="ECO:0000256" key="13">
    <source>
        <dbReference type="ARBA" id="ARBA00023136"/>
    </source>
</evidence>
<reference evidence="18" key="1">
    <citation type="submission" date="2018-02" db="EMBL/GenBank/DDBJ databases">
        <authorList>
            <person name="Cohen D.B."/>
            <person name="Kent A.D."/>
        </authorList>
    </citation>
    <scope>NUCLEOTIDE SEQUENCE</scope>
</reference>
<proteinExistence type="inferred from homology"/>
<dbReference type="Pfam" id="PF13947">
    <property type="entry name" value="GUB_WAK_bind"/>
    <property type="match status" value="1"/>
</dbReference>
<keyword evidence="9 15" id="KW-0863">Zinc-finger</keyword>
<evidence type="ECO:0000256" key="11">
    <source>
        <dbReference type="ARBA" id="ARBA00022833"/>
    </source>
</evidence>
<organism evidence="18">
    <name type="scientific">Fagus sylvatica</name>
    <name type="common">Beechnut</name>
    <dbReference type="NCBI Taxonomy" id="28930"/>
    <lineage>
        <taxon>Eukaryota</taxon>
        <taxon>Viridiplantae</taxon>
        <taxon>Streptophyta</taxon>
        <taxon>Embryophyta</taxon>
        <taxon>Tracheophyta</taxon>
        <taxon>Spermatophyta</taxon>
        <taxon>Magnoliopsida</taxon>
        <taxon>eudicotyledons</taxon>
        <taxon>Gunneridae</taxon>
        <taxon>Pentapetalae</taxon>
        <taxon>rosids</taxon>
        <taxon>fabids</taxon>
        <taxon>Fagales</taxon>
        <taxon>Fagaceae</taxon>
        <taxon>Fagus</taxon>
    </lineage>
</organism>
<dbReference type="GO" id="GO:0016020">
    <property type="term" value="C:membrane"/>
    <property type="evidence" value="ECO:0007669"/>
    <property type="project" value="UniProtKB-SubCell"/>
</dbReference>
<evidence type="ECO:0000256" key="15">
    <source>
        <dbReference type="PROSITE-ProRule" id="PRU00175"/>
    </source>
</evidence>
<keyword evidence="8" id="KW-0732">Signal</keyword>
<evidence type="ECO:0000256" key="10">
    <source>
        <dbReference type="ARBA" id="ARBA00022786"/>
    </source>
</evidence>
<evidence type="ECO:0000256" key="1">
    <source>
        <dbReference type="ARBA" id="ARBA00000900"/>
    </source>
</evidence>
<evidence type="ECO:0000256" key="9">
    <source>
        <dbReference type="ARBA" id="ARBA00022771"/>
    </source>
</evidence>
<dbReference type="PROSITE" id="PS50089">
    <property type="entry name" value="ZF_RING_2"/>
    <property type="match status" value="1"/>
</dbReference>
<dbReference type="PANTHER" id="PTHR46279:SF2">
    <property type="entry name" value="RING-H2 FINGER PROTEIN ATL21A-RELATED"/>
    <property type="match status" value="1"/>
</dbReference>
<evidence type="ECO:0000256" key="4">
    <source>
        <dbReference type="ARBA" id="ARBA00012483"/>
    </source>
</evidence>
<evidence type="ECO:0000256" key="8">
    <source>
        <dbReference type="ARBA" id="ARBA00022729"/>
    </source>
</evidence>
<dbReference type="AlphaFoldDB" id="A0A2N9E1C6"/>
<comment type="similarity">
    <text evidence="14">Belongs to the RING-type zinc finger family. ATL subfamily.</text>
</comment>
<dbReference type="SUPFAM" id="SSF57850">
    <property type="entry name" value="RING/U-box"/>
    <property type="match status" value="1"/>
</dbReference>
<evidence type="ECO:0000256" key="12">
    <source>
        <dbReference type="ARBA" id="ARBA00022989"/>
    </source>
</evidence>
<evidence type="ECO:0000259" key="17">
    <source>
        <dbReference type="PROSITE" id="PS50089"/>
    </source>
</evidence>
<dbReference type="EC" id="2.3.2.27" evidence="4"/>
<keyword evidence="13 16" id="KW-0472">Membrane</keyword>
<feature type="domain" description="RING-type" evidence="17">
    <location>
        <begin position="302"/>
        <end position="344"/>
    </location>
</feature>
<comment type="pathway">
    <text evidence="3">Protein modification; protein ubiquitination.</text>
</comment>
<dbReference type="GO" id="GO:0008270">
    <property type="term" value="F:zinc ion binding"/>
    <property type="evidence" value="ECO:0007669"/>
    <property type="project" value="UniProtKB-KW"/>
</dbReference>
<keyword evidence="10" id="KW-0833">Ubl conjugation pathway</keyword>
<dbReference type="Pfam" id="PF13639">
    <property type="entry name" value="zf-RING_2"/>
    <property type="match status" value="1"/>
</dbReference>
<comment type="subcellular location">
    <subcellularLocation>
        <location evidence="2">Membrane</location>
        <topology evidence="2">Single-pass membrane protein</topology>
    </subcellularLocation>
</comment>
<protein>
    <recommendedName>
        <fullName evidence="4">RING-type E3 ubiquitin transferase</fullName>
        <ecNumber evidence="4">2.3.2.27</ecNumber>
    </recommendedName>
</protein>